<protein>
    <submittedName>
        <fullName evidence="2">Unannotated protein</fullName>
    </submittedName>
</protein>
<dbReference type="EMBL" id="CAFBNE010000004">
    <property type="protein sequence ID" value="CAB4930458.1"/>
    <property type="molecule type" value="Genomic_DNA"/>
</dbReference>
<sequence length="225" mass="23813">MITRPQTVKGDDPAGDAGFTLTELLMAMAIFGILMAIVGGAMLSGFSTIRTVISETSDQADVQNSAEWTTRLLRYMDIPTGRTAAIDQLGPTSITFYTYSGTGDRNDVPYKAKVSTIANANGSTSLVSDIWTPTMVAAAWTWPEPAVRRTLLTVPQGVAAPLRLTLATCDTLTECTSVKREIAPAVLGPVSLDVGEVPQSVTITIGNPAEPGTLVTQRVRLVNLG</sequence>
<feature type="transmembrane region" description="Helical" evidence="1">
    <location>
        <begin position="24"/>
        <end position="46"/>
    </location>
</feature>
<dbReference type="AlphaFoldDB" id="A0A6J7IH02"/>
<organism evidence="2">
    <name type="scientific">freshwater metagenome</name>
    <dbReference type="NCBI Taxonomy" id="449393"/>
    <lineage>
        <taxon>unclassified sequences</taxon>
        <taxon>metagenomes</taxon>
        <taxon>ecological metagenomes</taxon>
    </lineage>
</organism>
<dbReference type="Pfam" id="PF07963">
    <property type="entry name" value="N_methyl"/>
    <property type="match status" value="1"/>
</dbReference>
<evidence type="ECO:0000313" key="2">
    <source>
        <dbReference type="EMBL" id="CAB4930458.1"/>
    </source>
</evidence>
<evidence type="ECO:0000256" key="1">
    <source>
        <dbReference type="SAM" id="Phobius"/>
    </source>
</evidence>
<dbReference type="NCBIfam" id="TIGR02532">
    <property type="entry name" value="IV_pilin_GFxxxE"/>
    <property type="match status" value="1"/>
</dbReference>
<reference evidence="2" key="1">
    <citation type="submission" date="2020-05" db="EMBL/GenBank/DDBJ databases">
        <authorList>
            <person name="Chiriac C."/>
            <person name="Salcher M."/>
            <person name="Ghai R."/>
            <person name="Kavagutti S V."/>
        </authorList>
    </citation>
    <scope>NUCLEOTIDE SEQUENCE</scope>
</reference>
<dbReference type="InterPro" id="IPR012902">
    <property type="entry name" value="N_methyl_site"/>
</dbReference>
<name>A0A6J7IH02_9ZZZZ</name>
<proteinExistence type="predicted"/>
<keyword evidence="1" id="KW-0812">Transmembrane</keyword>
<accession>A0A6J7IH02</accession>
<gene>
    <name evidence="2" type="ORF">UFOPK3772_00217</name>
</gene>
<keyword evidence="1" id="KW-0472">Membrane</keyword>
<keyword evidence="1" id="KW-1133">Transmembrane helix</keyword>